<proteinExistence type="predicted"/>
<dbReference type="Gene3D" id="1.10.8.1040">
    <property type="match status" value="1"/>
</dbReference>
<dbReference type="RefSeq" id="WP_133530925.1">
    <property type="nucleotide sequence ID" value="NZ_SNXX01000024.1"/>
</dbReference>
<evidence type="ECO:0000256" key="2">
    <source>
        <dbReference type="ARBA" id="ARBA00013194"/>
    </source>
</evidence>
<dbReference type="PANTHER" id="PTHR47245:SF1">
    <property type="entry name" value="FOLDASE PROTEIN PRSA"/>
    <property type="match status" value="1"/>
</dbReference>
<dbReference type="InterPro" id="IPR027304">
    <property type="entry name" value="Trigger_fact/SurA_dom_sf"/>
</dbReference>
<evidence type="ECO:0000256" key="4">
    <source>
        <dbReference type="ARBA" id="ARBA00023110"/>
    </source>
</evidence>
<evidence type="ECO:0000313" key="8">
    <source>
        <dbReference type="Proteomes" id="UP000295176"/>
    </source>
</evidence>
<feature type="signal peptide" evidence="6">
    <location>
        <begin position="1"/>
        <end position="22"/>
    </location>
</feature>
<dbReference type="SUPFAM" id="SSF109998">
    <property type="entry name" value="Triger factor/SurA peptide-binding domain-like"/>
    <property type="match status" value="1"/>
</dbReference>
<reference evidence="7 8" key="1">
    <citation type="submission" date="2019-03" db="EMBL/GenBank/DDBJ databases">
        <title>Subsurface microbial communities from deep shales in Ohio and West Virginia, USA.</title>
        <authorList>
            <person name="Wrighton K."/>
        </authorList>
    </citation>
    <scope>NUCLEOTIDE SEQUENCE [LARGE SCALE GENOMIC DNA]</scope>
    <source>
        <strain evidence="7 8">MSL 7</strain>
    </source>
</reference>
<evidence type="ECO:0000313" key="7">
    <source>
        <dbReference type="EMBL" id="TDP89403.1"/>
    </source>
</evidence>
<keyword evidence="4" id="KW-0697">Rotamase</keyword>
<gene>
    <name evidence="7" type="ORF">C7957_1241</name>
</gene>
<dbReference type="PANTHER" id="PTHR47245">
    <property type="entry name" value="PEPTIDYLPROLYL ISOMERASE"/>
    <property type="match status" value="1"/>
</dbReference>
<dbReference type="EMBL" id="SNXX01000024">
    <property type="protein sequence ID" value="TDP89403.1"/>
    <property type="molecule type" value="Genomic_DNA"/>
</dbReference>
<dbReference type="GO" id="GO:0003755">
    <property type="term" value="F:peptidyl-prolyl cis-trans isomerase activity"/>
    <property type="evidence" value="ECO:0007669"/>
    <property type="project" value="UniProtKB-KW"/>
</dbReference>
<dbReference type="Proteomes" id="UP000295176">
    <property type="component" value="Unassembled WGS sequence"/>
</dbReference>
<evidence type="ECO:0000256" key="6">
    <source>
        <dbReference type="SAM" id="SignalP"/>
    </source>
</evidence>
<dbReference type="Gene3D" id="6.10.140.970">
    <property type="match status" value="1"/>
</dbReference>
<evidence type="ECO:0000256" key="3">
    <source>
        <dbReference type="ARBA" id="ARBA00022729"/>
    </source>
</evidence>
<dbReference type="InterPro" id="IPR050245">
    <property type="entry name" value="PrsA_foldase"/>
</dbReference>
<organism evidence="7 8">
    <name type="scientific">Halanaerobium saccharolyticum</name>
    <dbReference type="NCBI Taxonomy" id="43595"/>
    <lineage>
        <taxon>Bacteria</taxon>
        <taxon>Bacillati</taxon>
        <taxon>Bacillota</taxon>
        <taxon>Clostridia</taxon>
        <taxon>Halanaerobiales</taxon>
        <taxon>Halanaerobiaceae</taxon>
        <taxon>Halanaerobium</taxon>
    </lineage>
</organism>
<evidence type="ECO:0000256" key="5">
    <source>
        <dbReference type="ARBA" id="ARBA00023235"/>
    </source>
</evidence>
<feature type="chain" id="PRO_5020608258" description="peptidylprolyl isomerase" evidence="6">
    <location>
        <begin position="23"/>
        <end position="238"/>
    </location>
</feature>
<protein>
    <recommendedName>
        <fullName evidence="2">peptidylprolyl isomerase</fullName>
        <ecNumber evidence="2">5.2.1.8</ecNumber>
    </recommendedName>
</protein>
<comment type="catalytic activity">
    <reaction evidence="1">
        <text>[protein]-peptidylproline (omega=180) = [protein]-peptidylproline (omega=0)</text>
        <dbReference type="Rhea" id="RHEA:16237"/>
        <dbReference type="Rhea" id="RHEA-COMP:10747"/>
        <dbReference type="Rhea" id="RHEA-COMP:10748"/>
        <dbReference type="ChEBI" id="CHEBI:83833"/>
        <dbReference type="ChEBI" id="CHEBI:83834"/>
        <dbReference type="EC" id="5.2.1.8"/>
    </reaction>
</comment>
<name>A0A4R6RRF1_9FIRM</name>
<dbReference type="AlphaFoldDB" id="A0A4R6RRF1"/>
<accession>A0A4R6RRF1</accession>
<keyword evidence="5" id="KW-0413">Isomerase</keyword>
<sequence length="238" mass="27778">MKKRILASLLVIIMILPATVFAQDLNLDSDQPADPSLKNKMESNIVAKVNGEKITRQELLQKAKINQVLMKINRIDQQFLRVLTGTKSGKNVIKEYQKRKLDNLINNILLEQQAQKSGISLSQEKKEKIYQQQKKAILKNNNLSQKQFLSILKKQGFKNEKAYKQQFLNNPQLKVNKLIEKEVVSDIKITDAEIKKFYEKNKKQFTKNNKTQSLEKVKPQIKELLKQQKRSKQIKQYE</sequence>
<keyword evidence="3 6" id="KW-0732">Signal</keyword>
<comment type="caution">
    <text evidence="7">The sequence shown here is derived from an EMBL/GenBank/DDBJ whole genome shotgun (WGS) entry which is preliminary data.</text>
</comment>
<dbReference type="Pfam" id="PF13624">
    <property type="entry name" value="SurA_N_3"/>
    <property type="match status" value="1"/>
</dbReference>
<evidence type="ECO:0000256" key="1">
    <source>
        <dbReference type="ARBA" id="ARBA00000971"/>
    </source>
</evidence>
<dbReference type="EC" id="5.2.1.8" evidence="2"/>